<dbReference type="PRINTS" id="PR00259">
    <property type="entry name" value="TMFOUR"/>
</dbReference>
<dbReference type="EMBL" id="VYZN01000002">
    <property type="protein sequence ID" value="KAE9544304.1"/>
    <property type="molecule type" value="Genomic_DNA"/>
</dbReference>
<evidence type="ECO:0000256" key="5">
    <source>
        <dbReference type="SAM" id="Phobius"/>
    </source>
</evidence>
<comment type="caution">
    <text evidence="6">The sequence shown here is derived from an EMBL/GenBank/DDBJ whole genome shotgun (WGS) entry which is preliminary data.</text>
</comment>
<sequence length="421" mass="48463">MAVQQKYRREEVSEVSCCLKYIIFSFNVLFWMFGLSVMAVGVWAWTEKNAFNNLSKLTHLALDPAFALILIGGITFIIGFTGCIGALRENTCLLGSYAVLLAVILILELTAGVLTFVFKDSIKSQATEGLQTFIVHYREDPDQQNLIDWIQEDWLQCCGIKGPEDWDLNNYFNCSSQKVGSREACGVPFSCCKRKLNEIVENKQCGYDVRKEGFQLLSIEIGKITREPLVSRVSYKIVLCTKDFKYEILFCYLLVLCLSFGCETMKHDNMTILNSCLTQKAFIFYSLMNQQIRIVLPNIKKNKFVIETFYFFYFLLFTIVFKKFNCYKIQTLKSHTSGRTFDIVPRNPKYAEKWTSLNLPTQTGERNIYERGCMRAAEEWVEDNFIGVLTTVMTVTILQILGICFAQNLRADIFAQKGKWH</sequence>
<dbReference type="InterPro" id="IPR008952">
    <property type="entry name" value="Tetraspanin_EC2_sf"/>
</dbReference>
<dbReference type="InterPro" id="IPR018499">
    <property type="entry name" value="Tetraspanin/Peripherin"/>
</dbReference>
<evidence type="ECO:0000256" key="2">
    <source>
        <dbReference type="ARBA" id="ARBA00022692"/>
    </source>
</evidence>
<dbReference type="Proteomes" id="UP000475862">
    <property type="component" value="Unassembled WGS sequence"/>
</dbReference>
<gene>
    <name evidence="6" type="ORF">AGLY_001483</name>
</gene>
<organism evidence="6 7">
    <name type="scientific">Aphis glycines</name>
    <name type="common">Soybean aphid</name>
    <dbReference type="NCBI Taxonomy" id="307491"/>
    <lineage>
        <taxon>Eukaryota</taxon>
        <taxon>Metazoa</taxon>
        <taxon>Ecdysozoa</taxon>
        <taxon>Arthropoda</taxon>
        <taxon>Hexapoda</taxon>
        <taxon>Insecta</taxon>
        <taxon>Pterygota</taxon>
        <taxon>Neoptera</taxon>
        <taxon>Paraneoptera</taxon>
        <taxon>Hemiptera</taxon>
        <taxon>Sternorrhyncha</taxon>
        <taxon>Aphidomorpha</taxon>
        <taxon>Aphidoidea</taxon>
        <taxon>Aphididae</taxon>
        <taxon>Aphidini</taxon>
        <taxon>Aphis</taxon>
        <taxon>Aphis</taxon>
    </lineage>
</organism>
<keyword evidence="3 5" id="KW-1133">Transmembrane helix</keyword>
<comment type="subcellular location">
    <subcellularLocation>
        <location evidence="1">Membrane</location>
        <topology evidence="1">Multi-pass membrane protein</topology>
    </subcellularLocation>
</comment>
<reference evidence="6 7" key="1">
    <citation type="submission" date="2019-08" db="EMBL/GenBank/DDBJ databases">
        <title>The genome of the soybean aphid Biotype 1, its phylome, world population structure and adaptation to the North American continent.</title>
        <authorList>
            <person name="Giordano R."/>
            <person name="Donthu R.K."/>
            <person name="Hernandez A.G."/>
            <person name="Wright C.L."/>
            <person name="Zimin A.V."/>
        </authorList>
    </citation>
    <scope>NUCLEOTIDE SEQUENCE [LARGE SCALE GENOMIC DNA]</scope>
    <source>
        <tissue evidence="6">Whole aphids</tissue>
    </source>
</reference>
<feature type="transmembrane region" description="Helical" evidence="5">
    <location>
        <begin position="21"/>
        <end position="45"/>
    </location>
</feature>
<evidence type="ECO:0000313" key="7">
    <source>
        <dbReference type="Proteomes" id="UP000475862"/>
    </source>
</evidence>
<dbReference type="AlphaFoldDB" id="A0A6G0U5F2"/>
<proteinExistence type="predicted"/>
<keyword evidence="4 5" id="KW-0472">Membrane</keyword>
<feature type="transmembrane region" description="Helical" evidence="5">
    <location>
        <begin position="65"/>
        <end position="87"/>
    </location>
</feature>
<feature type="transmembrane region" description="Helical" evidence="5">
    <location>
        <begin position="94"/>
        <end position="118"/>
    </location>
</feature>
<dbReference type="SUPFAM" id="SSF48652">
    <property type="entry name" value="Tetraspanin"/>
    <property type="match status" value="1"/>
</dbReference>
<keyword evidence="2 5" id="KW-0812">Transmembrane</keyword>
<dbReference type="Gene3D" id="1.10.1450.10">
    <property type="entry name" value="Tetraspanin"/>
    <property type="match status" value="1"/>
</dbReference>
<feature type="transmembrane region" description="Helical" evidence="5">
    <location>
        <begin position="304"/>
        <end position="321"/>
    </location>
</feature>
<accession>A0A6G0U5F2</accession>
<dbReference type="PANTHER" id="PTHR19282:SF431">
    <property type="entry name" value="TETRASPANIN 26A, ISOFORM B-RELATED"/>
    <property type="match status" value="1"/>
</dbReference>
<dbReference type="FunFam" id="1.10.1450.10:FF:000023">
    <property type="entry name" value="Tetraspanin"/>
    <property type="match status" value="1"/>
</dbReference>
<dbReference type="OrthoDB" id="2014092at2759"/>
<evidence type="ECO:0000256" key="1">
    <source>
        <dbReference type="ARBA" id="ARBA00004141"/>
    </source>
</evidence>
<name>A0A6G0U5F2_APHGL</name>
<dbReference type="PANTHER" id="PTHR19282">
    <property type="entry name" value="TETRASPANIN"/>
    <property type="match status" value="1"/>
</dbReference>
<protein>
    <submittedName>
        <fullName evidence="6">Uncharacterized protein</fullName>
    </submittedName>
</protein>
<feature type="transmembrane region" description="Helical" evidence="5">
    <location>
        <begin position="385"/>
        <end position="406"/>
    </location>
</feature>
<dbReference type="Pfam" id="PF00335">
    <property type="entry name" value="Tetraspanin"/>
    <property type="match status" value="1"/>
</dbReference>
<dbReference type="GO" id="GO:0005886">
    <property type="term" value="C:plasma membrane"/>
    <property type="evidence" value="ECO:0007669"/>
    <property type="project" value="TreeGrafter"/>
</dbReference>
<evidence type="ECO:0000256" key="4">
    <source>
        <dbReference type="ARBA" id="ARBA00023136"/>
    </source>
</evidence>
<keyword evidence="7" id="KW-1185">Reference proteome</keyword>
<evidence type="ECO:0000256" key="3">
    <source>
        <dbReference type="ARBA" id="ARBA00022989"/>
    </source>
</evidence>
<evidence type="ECO:0000313" key="6">
    <source>
        <dbReference type="EMBL" id="KAE9544304.1"/>
    </source>
</evidence>